<dbReference type="Proteomes" id="UP000078561">
    <property type="component" value="Unassembled WGS sequence"/>
</dbReference>
<gene>
    <name evidence="2" type="primary">ABSGL_00456.1 scaffold 598</name>
</gene>
<keyword evidence="3" id="KW-1185">Reference proteome</keyword>
<reference evidence="2" key="1">
    <citation type="submission" date="2016-04" db="EMBL/GenBank/DDBJ databases">
        <authorList>
            <person name="Evans L.H."/>
            <person name="Alamgir A."/>
            <person name="Owens N."/>
            <person name="Weber N.D."/>
            <person name="Virtaneva K."/>
            <person name="Barbian K."/>
            <person name="Babar A."/>
            <person name="Rosenke K."/>
        </authorList>
    </citation>
    <scope>NUCLEOTIDE SEQUENCE [LARGE SCALE GENOMIC DNA]</scope>
    <source>
        <strain evidence="2">CBS 101.48</strain>
    </source>
</reference>
<dbReference type="GO" id="GO:0005635">
    <property type="term" value="C:nuclear envelope"/>
    <property type="evidence" value="ECO:0007669"/>
    <property type="project" value="TreeGrafter"/>
</dbReference>
<dbReference type="EMBL" id="LT550198">
    <property type="protein sequence ID" value="SAL95151.1"/>
    <property type="molecule type" value="Genomic_DNA"/>
</dbReference>
<feature type="domain" description="Exportin-2 C-terminal" evidence="1">
    <location>
        <begin position="1"/>
        <end position="424"/>
    </location>
</feature>
<dbReference type="STRING" id="4829.A0A168KQ01"/>
<dbReference type="AlphaFoldDB" id="A0A168KQ01"/>
<evidence type="ECO:0000313" key="3">
    <source>
        <dbReference type="Proteomes" id="UP000078561"/>
    </source>
</evidence>
<dbReference type="GO" id="GO:0005829">
    <property type="term" value="C:cytosol"/>
    <property type="evidence" value="ECO:0007669"/>
    <property type="project" value="TreeGrafter"/>
</dbReference>
<dbReference type="GO" id="GO:0005049">
    <property type="term" value="F:nuclear export signal receptor activity"/>
    <property type="evidence" value="ECO:0007669"/>
    <property type="project" value="TreeGrafter"/>
</dbReference>
<dbReference type="InterPro" id="IPR011989">
    <property type="entry name" value="ARM-like"/>
</dbReference>
<feature type="non-terminal residue" evidence="2">
    <location>
        <position position="1"/>
    </location>
</feature>
<dbReference type="PANTHER" id="PTHR10997">
    <property type="entry name" value="IMPORTIN-7, 8, 11"/>
    <property type="match status" value="1"/>
</dbReference>
<dbReference type="GO" id="GO:0031267">
    <property type="term" value="F:small GTPase binding"/>
    <property type="evidence" value="ECO:0007669"/>
    <property type="project" value="InterPro"/>
</dbReference>
<dbReference type="Gene3D" id="1.25.10.10">
    <property type="entry name" value="Leucine-rich Repeat Variant"/>
    <property type="match status" value="1"/>
</dbReference>
<protein>
    <recommendedName>
        <fullName evidence="1">Exportin-2 C-terminal domain-containing protein</fullName>
    </recommendedName>
</protein>
<evidence type="ECO:0000259" key="1">
    <source>
        <dbReference type="Pfam" id="PF03378"/>
    </source>
</evidence>
<dbReference type="GO" id="GO:0006606">
    <property type="term" value="P:protein import into nucleus"/>
    <property type="evidence" value="ECO:0007669"/>
    <property type="project" value="TreeGrafter"/>
</dbReference>
<evidence type="ECO:0000313" key="2">
    <source>
        <dbReference type="EMBL" id="SAL95151.1"/>
    </source>
</evidence>
<dbReference type="OrthoDB" id="3268246at2759"/>
<dbReference type="PANTHER" id="PTHR10997:SF8">
    <property type="entry name" value="EXPORTIN-2"/>
    <property type="match status" value="1"/>
</dbReference>
<dbReference type="Pfam" id="PF03378">
    <property type="entry name" value="CAS_CSE1"/>
    <property type="match status" value="1"/>
</dbReference>
<dbReference type="SUPFAM" id="SSF48371">
    <property type="entry name" value="ARM repeat"/>
    <property type="match status" value="1"/>
</dbReference>
<dbReference type="GO" id="GO:0006611">
    <property type="term" value="P:protein export from nucleus"/>
    <property type="evidence" value="ECO:0007669"/>
    <property type="project" value="TreeGrafter"/>
</dbReference>
<dbReference type="OMA" id="YICPASE"/>
<dbReference type="InterPro" id="IPR016024">
    <property type="entry name" value="ARM-type_fold"/>
</dbReference>
<dbReference type="InParanoid" id="A0A168KQ01"/>
<name>A0A168KQ01_ABSGL</name>
<dbReference type="InterPro" id="IPR005043">
    <property type="entry name" value="XPO2_C"/>
</dbReference>
<accession>A0A168KQ01</accession>
<organism evidence="2">
    <name type="scientific">Absidia glauca</name>
    <name type="common">Pin mould</name>
    <dbReference type="NCBI Taxonomy" id="4829"/>
    <lineage>
        <taxon>Eukaryota</taxon>
        <taxon>Fungi</taxon>
        <taxon>Fungi incertae sedis</taxon>
        <taxon>Mucoromycota</taxon>
        <taxon>Mucoromycotina</taxon>
        <taxon>Mucoromycetes</taxon>
        <taxon>Mucorales</taxon>
        <taxon>Cunninghamellaceae</taxon>
        <taxon>Absidia</taxon>
    </lineage>
</organism>
<sequence>FTPEDIKPYTESLLSELFRLIESGQTPEKLSENDYLMKTVFRVITTSRKDMIPYVNVIMGKLTTILAVVSKNPSNPKFDHFVFESIGALVKYICPASEQAITEFENMLFGPFESIISQGVQEFIPYAFQLLAQLLDYHHGTNLPDMYVGLLNLILNPTLWEQGNIPALVRLLEAYLSKGSDTILSSNRLEPILGIFQQKLVGSRQNDHYAMSLLSAITKAVPIDVLKNYLPSLVNAILKRLQSKKKGDRIIYDKFTRNFTLWLCLFFTQERLGSPDVLIQVFDSMQQGLFGQIMSVFVLNDFNVIRDPVDHKICGIGMVRLLTASDLMLQEPYANQLWPKVFNSLLALLELPPTTADAADDTIDDLYQVEVDDDVGYQNTFSKLKTATPLHDDPVAAYPPCRNYLVTQLVSLPADKRNYIKQLFSLTTGADAFLPKYFADAGVPLDQM</sequence>
<proteinExistence type="predicted"/>